<protein>
    <recommendedName>
        <fullName evidence="7">Cytochrome c-type biogenesis CcmH-like mitochondrial protein</fullName>
    </recommendedName>
</protein>
<evidence type="ECO:0000256" key="2">
    <source>
        <dbReference type="ARBA" id="ARBA00022617"/>
    </source>
</evidence>
<evidence type="ECO:0000313" key="9">
    <source>
        <dbReference type="EMBL" id="CAD7239926.1"/>
    </source>
</evidence>
<dbReference type="PANTHER" id="PTHR47870:SF1">
    <property type="entry name" value="CYTOCHROME C-TYPE BIOGENESIS PROTEIN CCMH"/>
    <property type="match status" value="1"/>
</dbReference>
<dbReference type="AlphaFoldDB" id="A0A7R9A1U7"/>
<evidence type="ECO:0000259" key="8">
    <source>
        <dbReference type="Pfam" id="PF03918"/>
    </source>
</evidence>
<reference evidence="9" key="1">
    <citation type="submission" date="2020-11" db="EMBL/GenBank/DDBJ databases">
        <authorList>
            <person name="Tran Van P."/>
        </authorList>
    </citation>
    <scope>NUCLEOTIDE SEQUENCE</scope>
</reference>
<dbReference type="GO" id="GO:0046872">
    <property type="term" value="F:metal ion binding"/>
    <property type="evidence" value="ECO:0007669"/>
    <property type="project" value="UniProtKB-KW"/>
</dbReference>
<comment type="similarity">
    <text evidence="1">Belongs to the CcmH/CycL/Ccl2/NrfF family.</text>
</comment>
<keyword evidence="2" id="KW-0349">Heme</keyword>
<dbReference type="PANTHER" id="PTHR47870">
    <property type="entry name" value="CYTOCHROME C-TYPE BIOGENESIS PROTEIN CCMH"/>
    <property type="match status" value="1"/>
</dbReference>
<proteinExistence type="inferred from homology"/>
<dbReference type="GO" id="GO:0017004">
    <property type="term" value="P:cytochrome complex assembly"/>
    <property type="evidence" value="ECO:0007669"/>
    <property type="project" value="UniProtKB-KW"/>
</dbReference>
<gene>
    <name evidence="9" type="ORF">CTOB1V02_LOCUS17741</name>
</gene>
<dbReference type="GO" id="GO:0005886">
    <property type="term" value="C:plasma membrane"/>
    <property type="evidence" value="ECO:0007669"/>
    <property type="project" value="TreeGrafter"/>
</dbReference>
<dbReference type="EMBL" id="OB748214">
    <property type="protein sequence ID" value="CAD7239926.1"/>
    <property type="molecule type" value="Genomic_DNA"/>
</dbReference>
<keyword evidence="6" id="KW-0408">Iron</keyword>
<dbReference type="Gene3D" id="1.10.8.640">
    <property type="entry name" value="Cytochrome C biogenesis protein"/>
    <property type="match status" value="1"/>
</dbReference>
<name>A0A7R9A1U7_9CRUS</name>
<keyword evidence="3" id="KW-0479">Metal-binding</keyword>
<evidence type="ECO:0000256" key="7">
    <source>
        <dbReference type="ARBA" id="ARBA00072952"/>
    </source>
</evidence>
<dbReference type="InterPro" id="IPR038297">
    <property type="entry name" value="CcmH/CycL/NrfF/Ccl2_sf"/>
</dbReference>
<dbReference type="Pfam" id="PF03918">
    <property type="entry name" value="CcmH"/>
    <property type="match status" value="1"/>
</dbReference>
<dbReference type="InterPro" id="IPR051263">
    <property type="entry name" value="C-type_cytochrome_biogenesis"/>
</dbReference>
<dbReference type="CDD" id="cd16378">
    <property type="entry name" value="CcmH_N"/>
    <property type="match status" value="1"/>
</dbReference>
<evidence type="ECO:0000256" key="3">
    <source>
        <dbReference type="ARBA" id="ARBA00022723"/>
    </source>
</evidence>
<feature type="domain" description="CcmH/CycL/Ccl2/NrfF N-terminal" evidence="8">
    <location>
        <begin position="8"/>
        <end position="101"/>
    </location>
</feature>
<feature type="non-terminal residue" evidence="9">
    <location>
        <position position="102"/>
    </location>
</feature>
<dbReference type="FunFam" id="1.10.8.640:FF:000001">
    <property type="entry name" value="Cytochrome c-type biogenesis protein"/>
    <property type="match status" value="1"/>
</dbReference>
<evidence type="ECO:0000256" key="1">
    <source>
        <dbReference type="ARBA" id="ARBA00010342"/>
    </source>
</evidence>
<organism evidence="9">
    <name type="scientific">Cyprideis torosa</name>
    <dbReference type="NCBI Taxonomy" id="163714"/>
    <lineage>
        <taxon>Eukaryota</taxon>
        <taxon>Metazoa</taxon>
        <taxon>Ecdysozoa</taxon>
        <taxon>Arthropoda</taxon>
        <taxon>Crustacea</taxon>
        <taxon>Oligostraca</taxon>
        <taxon>Ostracoda</taxon>
        <taxon>Podocopa</taxon>
        <taxon>Podocopida</taxon>
        <taxon>Cytherocopina</taxon>
        <taxon>Cytheroidea</taxon>
        <taxon>Cytherideidae</taxon>
        <taxon>Cyprideis</taxon>
    </lineage>
</organism>
<accession>A0A7R9A1U7</accession>
<evidence type="ECO:0000256" key="6">
    <source>
        <dbReference type="ARBA" id="ARBA00023004"/>
    </source>
</evidence>
<evidence type="ECO:0000256" key="5">
    <source>
        <dbReference type="ARBA" id="ARBA00022748"/>
    </source>
</evidence>
<sequence length="102" mass="11387">MRGLLLTLLLVCATGSAVAATETLTFDTPQQEEDYRGLVAELRCLVCQNQNLADSDAELAQDLRKQVYKMITEDGADKKAVIDYMVLRYGDFVLYRPPLKGN</sequence>
<keyword evidence="4" id="KW-0732">Signal</keyword>
<evidence type="ECO:0000256" key="4">
    <source>
        <dbReference type="ARBA" id="ARBA00022729"/>
    </source>
</evidence>
<dbReference type="OrthoDB" id="10063145at2759"/>
<keyword evidence="5" id="KW-0201">Cytochrome c-type biogenesis</keyword>
<dbReference type="InterPro" id="IPR005616">
    <property type="entry name" value="CcmH/CycL/Ccl2/NrfF_N"/>
</dbReference>